<dbReference type="Proteomes" id="UP000290655">
    <property type="component" value="Segment"/>
</dbReference>
<keyword evidence="3" id="KW-0946">Virion</keyword>
<dbReference type="EMBL" id="MK648201">
    <property type="protein sequence ID" value="QEV88325.1"/>
    <property type="molecule type" value="Genomic_RNA"/>
</dbReference>
<dbReference type="PRINTS" id="PR00915">
    <property type="entry name" value="LUTEOGP1COAT"/>
</dbReference>
<reference evidence="5" key="2">
    <citation type="submission" date="2019-03" db="EMBL/GenBank/DDBJ databases">
        <authorList>
            <person name="Sun P."/>
            <person name="Zhang L."/>
            <person name="Ma Q."/>
            <person name="Li Z."/>
        </authorList>
    </citation>
    <scope>NUCLEOTIDE SEQUENCE</scope>
    <source>
        <strain evidence="7">HB-FJ-8</strain>
        <strain evidence="5">LN-Star-6</strain>
        <strain evidence="6">ShX-GD-1</strain>
    </source>
</reference>
<dbReference type="KEGG" id="vg:41701549"/>
<dbReference type="Gene3D" id="2.60.120.20">
    <property type="match status" value="1"/>
</dbReference>
<dbReference type="EMBL" id="MK648179">
    <property type="protein sequence ID" value="QEV88303.1"/>
    <property type="molecule type" value="Genomic_RNA"/>
</dbReference>
<keyword evidence="8" id="KW-1185">Reference proteome</keyword>
<gene>
    <name evidence="4" type="primary">ORF3</name>
</gene>
<evidence type="ECO:0000256" key="1">
    <source>
        <dbReference type="ARBA" id="ARBA00004328"/>
    </source>
</evidence>
<dbReference type="RefSeq" id="YP_009551927.1">
    <property type="nucleotide sequence ID" value="NC_040549.1"/>
</dbReference>
<name>A0A2H4QXI9_9TOMB</name>
<dbReference type="GO" id="GO:0005198">
    <property type="term" value="F:structural molecule activity"/>
    <property type="evidence" value="ECO:0007669"/>
    <property type="project" value="InterPro"/>
</dbReference>
<accession>A0A2H4QXI9</accession>
<evidence type="ECO:0000313" key="5">
    <source>
        <dbReference type="EMBL" id="QEV88303.1"/>
    </source>
</evidence>
<evidence type="ECO:0000256" key="3">
    <source>
        <dbReference type="ARBA" id="ARBA00022844"/>
    </source>
</evidence>
<dbReference type="OrthoDB" id="19781at10239"/>
<sequence length="198" mass="21813">MNSAAVRRRARGTARRRNGRRVIRATPRLVVVPGLGRRRRNGRPRPRTNRIGSARLTRAPEEFTFTVDDLRANASGIIKFGPSLSQCAAISSGVLKSYLEYKIISVAIQYVTNASSTTAGAFSLEVDTSRTRSALDSRVISFPVSKNYSRSFNASLIKGLSWVPTTDDQFHLLYKGNGSSDIAGQFIIRTRIVLQGPK</sequence>
<dbReference type="GeneID" id="41701549"/>
<evidence type="ECO:0000313" key="4">
    <source>
        <dbReference type="EMBL" id="ATY36305.1"/>
    </source>
</evidence>
<dbReference type="GO" id="GO:0019028">
    <property type="term" value="C:viral capsid"/>
    <property type="evidence" value="ECO:0007669"/>
    <property type="project" value="UniProtKB-KW"/>
</dbReference>
<dbReference type="Pfam" id="PF00894">
    <property type="entry name" value="Luteo_coat"/>
    <property type="match status" value="1"/>
</dbReference>
<dbReference type="InterPro" id="IPR001517">
    <property type="entry name" value="Luteo_coat"/>
</dbReference>
<dbReference type="EMBL" id="MK648214">
    <property type="protein sequence ID" value="QEV88338.1"/>
    <property type="molecule type" value="Genomic_RNA"/>
</dbReference>
<organism evidence="4">
    <name type="scientific">Luteovirus sociomali</name>
    <dbReference type="NCBI Taxonomy" id="2054409"/>
    <lineage>
        <taxon>Viruses</taxon>
        <taxon>Riboviria</taxon>
        <taxon>Orthornavirae</taxon>
        <taxon>Kitrinoviricota</taxon>
        <taxon>Tolucaviricetes</taxon>
        <taxon>Tolivirales</taxon>
        <taxon>Tombusviridae</taxon>
        <taxon>Regressovirinae</taxon>
        <taxon>Luteovirus</taxon>
    </lineage>
</organism>
<evidence type="ECO:0000256" key="2">
    <source>
        <dbReference type="ARBA" id="ARBA00022561"/>
    </source>
</evidence>
<keyword evidence="2 4" id="KW-0167">Capsid protein</keyword>
<dbReference type="InterPro" id="IPR029053">
    <property type="entry name" value="Viral_coat"/>
</dbReference>
<dbReference type="EMBL" id="MF580384">
    <property type="protein sequence ID" value="ATY36305.1"/>
    <property type="molecule type" value="Genomic_RNA"/>
</dbReference>
<reference evidence="4" key="1">
    <citation type="journal article" date="2017" name="Arch. Virol.">
        <title>Molecular characterization of a novel luteovirus infecting apple by next-generation sequencing.</title>
        <authorList>
            <person name="Shen P."/>
            <person name="Tian X."/>
            <person name="Zhang S."/>
            <person name="Ren F."/>
            <person name="Li P."/>
            <person name="Yu Y.Q."/>
            <person name="Li R."/>
            <person name="Zhou C."/>
            <person name="Cao M."/>
        </authorList>
    </citation>
    <scope>NUCLEOTIDE SEQUENCE [LARGE SCALE GENOMIC DNA]</scope>
    <source>
        <strain evidence="4">A68</strain>
    </source>
</reference>
<comment type="subcellular location">
    <subcellularLocation>
        <location evidence="1">Virion</location>
    </subcellularLocation>
</comment>
<evidence type="ECO:0000313" key="7">
    <source>
        <dbReference type="EMBL" id="QEV88338.1"/>
    </source>
</evidence>
<evidence type="ECO:0000313" key="8">
    <source>
        <dbReference type="Proteomes" id="UP000290655"/>
    </source>
</evidence>
<proteinExistence type="predicted"/>
<protein>
    <submittedName>
        <fullName evidence="4">Coat protein</fullName>
    </submittedName>
</protein>
<evidence type="ECO:0000313" key="6">
    <source>
        <dbReference type="EMBL" id="QEV88325.1"/>
    </source>
</evidence>